<dbReference type="STRING" id="190974.SAMN05216439_0829"/>
<name>A0A1H7G3P1_9EURY</name>
<dbReference type="Pfam" id="PF01066">
    <property type="entry name" value="CDP-OH_P_transf"/>
    <property type="match status" value="1"/>
</dbReference>
<dbReference type="InterPro" id="IPR043130">
    <property type="entry name" value="CDP-OH_PTrfase_TM_dom"/>
</dbReference>
<keyword evidence="7" id="KW-0443">Lipid metabolism</keyword>
<comment type="similarity">
    <text evidence="2">Belongs to the CDP-alcohol phosphatidyltransferase class-I family.</text>
</comment>
<feature type="transmembrane region" description="Helical" evidence="11">
    <location>
        <begin position="101"/>
        <end position="121"/>
    </location>
</feature>
<dbReference type="GO" id="GO:0016020">
    <property type="term" value="C:membrane"/>
    <property type="evidence" value="ECO:0007669"/>
    <property type="project" value="UniProtKB-SubCell"/>
</dbReference>
<evidence type="ECO:0000256" key="8">
    <source>
        <dbReference type="ARBA" id="ARBA00023136"/>
    </source>
</evidence>
<keyword evidence="9" id="KW-0594">Phospholipid biosynthesis</keyword>
<dbReference type="InterPro" id="IPR004533">
    <property type="entry name" value="CDP-diaglyc--ser_O-PTrfase"/>
</dbReference>
<comment type="subcellular location">
    <subcellularLocation>
        <location evidence="1">Membrane</location>
        <topology evidence="1">Multi-pass membrane protein</topology>
    </subcellularLocation>
</comment>
<protein>
    <submittedName>
        <fullName evidence="12">Archaetidylserine synthase</fullName>
    </submittedName>
</protein>
<evidence type="ECO:0000256" key="6">
    <source>
        <dbReference type="ARBA" id="ARBA00022989"/>
    </source>
</evidence>
<feature type="transmembrane region" description="Helical" evidence="11">
    <location>
        <begin position="12"/>
        <end position="32"/>
    </location>
</feature>
<evidence type="ECO:0000313" key="13">
    <source>
        <dbReference type="Proteomes" id="UP000199506"/>
    </source>
</evidence>
<evidence type="ECO:0000256" key="2">
    <source>
        <dbReference type="ARBA" id="ARBA00010441"/>
    </source>
</evidence>
<gene>
    <name evidence="12" type="ORF">SAMN05216439_0829</name>
</gene>
<evidence type="ECO:0000256" key="3">
    <source>
        <dbReference type="ARBA" id="ARBA00022516"/>
    </source>
</evidence>
<evidence type="ECO:0000313" key="12">
    <source>
        <dbReference type="EMBL" id="SEK32953.1"/>
    </source>
</evidence>
<evidence type="ECO:0000256" key="11">
    <source>
        <dbReference type="SAM" id="Phobius"/>
    </source>
</evidence>
<dbReference type="NCBIfam" id="NF038087">
    <property type="entry name" value="arch_ser_synth"/>
    <property type="match status" value="1"/>
</dbReference>
<dbReference type="InterPro" id="IPR000462">
    <property type="entry name" value="CDP-OH_P_trans"/>
</dbReference>
<sequence length="231" mass="25734">MKIENTNMKRFIALSDIISLLNMTSGFLSIIFSFNHEFNIAAILLIIAIMFDSADGWVARKINRQDELGFGKNIDSLSDIVSFGVAPAIFLYSCINTTPGIFQIIVTIVCLLIVVCGVLRLTRYNVIAGKINTNDFIGFPIPGMSLMIGSFYLSGIFNPHIAILLSIIVSLLMISNIKYPKFDNMALIGISCILIIILILPIDMILFNINIPAILLLFFCLYYLIINLIKK</sequence>
<evidence type="ECO:0000256" key="9">
    <source>
        <dbReference type="ARBA" id="ARBA00023209"/>
    </source>
</evidence>
<organism evidence="12 13">
    <name type="scientific">Methanobrevibacter gottschalkii</name>
    <dbReference type="NCBI Taxonomy" id="190974"/>
    <lineage>
        <taxon>Archaea</taxon>
        <taxon>Methanobacteriati</taxon>
        <taxon>Methanobacteriota</taxon>
        <taxon>Methanomada group</taxon>
        <taxon>Methanobacteria</taxon>
        <taxon>Methanobacteriales</taxon>
        <taxon>Methanobacteriaceae</taxon>
        <taxon>Methanobrevibacter</taxon>
    </lineage>
</organism>
<feature type="transmembrane region" description="Helical" evidence="11">
    <location>
        <begin position="38"/>
        <end position="57"/>
    </location>
</feature>
<keyword evidence="4" id="KW-0808">Transferase</keyword>
<evidence type="ECO:0000256" key="7">
    <source>
        <dbReference type="ARBA" id="ARBA00023098"/>
    </source>
</evidence>
<dbReference type="RefSeq" id="WP_069575303.1">
    <property type="nucleotide sequence ID" value="NZ_FOAK01000001.1"/>
</dbReference>
<feature type="transmembrane region" description="Helical" evidence="11">
    <location>
        <begin position="159"/>
        <end position="177"/>
    </location>
</feature>
<evidence type="ECO:0000256" key="10">
    <source>
        <dbReference type="ARBA" id="ARBA00023264"/>
    </source>
</evidence>
<evidence type="ECO:0000256" key="4">
    <source>
        <dbReference type="ARBA" id="ARBA00022679"/>
    </source>
</evidence>
<feature type="transmembrane region" description="Helical" evidence="11">
    <location>
        <begin position="211"/>
        <end position="229"/>
    </location>
</feature>
<dbReference type="NCBIfam" id="TIGR00473">
    <property type="entry name" value="pssA"/>
    <property type="match status" value="1"/>
</dbReference>
<accession>A0A1H7G3P1</accession>
<feature type="transmembrane region" description="Helical" evidence="11">
    <location>
        <begin position="184"/>
        <end position="205"/>
    </location>
</feature>
<dbReference type="GO" id="GO:0016780">
    <property type="term" value="F:phosphotransferase activity, for other substituted phosphate groups"/>
    <property type="evidence" value="ECO:0007669"/>
    <property type="project" value="InterPro"/>
</dbReference>
<dbReference type="OrthoDB" id="221913at2157"/>
<keyword evidence="6 11" id="KW-1133">Transmembrane helix</keyword>
<reference evidence="12 13" key="1">
    <citation type="submission" date="2016-10" db="EMBL/GenBank/DDBJ databases">
        <authorList>
            <person name="de Groot N.N."/>
        </authorList>
    </citation>
    <scope>NUCLEOTIDE SEQUENCE [LARGE SCALE GENOMIC DNA]</scope>
    <source>
        <strain evidence="12 13">DSM 11978</strain>
    </source>
</reference>
<proteinExistence type="inferred from homology"/>
<dbReference type="Proteomes" id="UP000199506">
    <property type="component" value="Unassembled WGS sequence"/>
</dbReference>
<dbReference type="Gene3D" id="1.20.120.1760">
    <property type="match status" value="1"/>
</dbReference>
<keyword evidence="5 11" id="KW-0812">Transmembrane</keyword>
<keyword evidence="3" id="KW-0444">Lipid biosynthesis</keyword>
<feature type="transmembrane region" description="Helical" evidence="11">
    <location>
        <begin position="133"/>
        <end position="153"/>
    </location>
</feature>
<dbReference type="EMBL" id="FOAK01000001">
    <property type="protein sequence ID" value="SEK32953.1"/>
    <property type="molecule type" value="Genomic_DNA"/>
</dbReference>
<keyword evidence="10" id="KW-1208">Phospholipid metabolism</keyword>
<dbReference type="GO" id="GO:0008654">
    <property type="term" value="P:phospholipid biosynthetic process"/>
    <property type="evidence" value="ECO:0007669"/>
    <property type="project" value="UniProtKB-KW"/>
</dbReference>
<feature type="transmembrane region" description="Helical" evidence="11">
    <location>
        <begin position="77"/>
        <end position="95"/>
    </location>
</feature>
<evidence type="ECO:0000256" key="1">
    <source>
        <dbReference type="ARBA" id="ARBA00004141"/>
    </source>
</evidence>
<dbReference type="AlphaFoldDB" id="A0A1H7G3P1"/>
<evidence type="ECO:0000256" key="5">
    <source>
        <dbReference type="ARBA" id="ARBA00022692"/>
    </source>
</evidence>
<keyword evidence="8 11" id="KW-0472">Membrane</keyword>